<evidence type="ECO:0000259" key="2">
    <source>
        <dbReference type="PROSITE" id="PS51729"/>
    </source>
</evidence>
<dbReference type="InterPro" id="IPR045057">
    <property type="entry name" value="Gcn5-rel_NAT"/>
</dbReference>
<dbReference type="Proteomes" id="UP000468650">
    <property type="component" value="Unassembled WGS sequence"/>
</dbReference>
<dbReference type="InterPro" id="IPR016181">
    <property type="entry name" value="Acyl_CoA_acyltransferase"/>
</dbReference>
<gene>
    <name evidence="3" type="ORF">F8C67_01825</name>
</gene>
<keyword evidence="3" id="KW-0808">Transferase</keyword>
<evidence type="ECO:0000313" key="4">
    <source>
        <dbReference type="Proteomes" id="UP000468650"/>
    </source>
</evidence>
<feature type="domain" description="N-acetyltransferase" evidence="1">
    <location>
        <begin position="1"/>
        <end position="98"/>
    </location>
</feature>
<dbReference type="OrthoDB" id="1120671at2"/>
<dbReference type="PANTHER" id="PTHR31435">
    <property type="entry name" value="PROTEIN NATD1"/>
    <property type="match status" value="1"/>
</dbReference>
<organism evidence="3 4">
    <name type="scientific">Phaeocystidibacter luteus</name>
    <dbReference type="NCBI Taxonomy" id="911197"/>
    <lineage>
        <taxon>Bacteria</taxon>
        <taxon>Pseudomonadati</taxon>
        <taxon>Bacteroidota</taxon>
        <taxon>Flavobacteriia</taxon>
        <taxon>Flavobacteriales</taxon>
        <taxon>Phaeocystidibacteraceae</taxon>
        <taxon>Phaeocystidibacter</taxon>
    </lineage>
</organism>
<name>A0A6N6RLR3_9FLAO</name>
<dbReference type="PROSITE" id="PS51729">
    <property type="entry name" value="GNAT_YJDJ"/>
    <property type="match status" value="1"/>
</dbReference>
<dbReference type="AlphaFoldDB" id="A0A6N6RLR3"/>
<accession>A0A6N6RLR3</accession>
<dbReference type="SUPFAM" id="SSF55729">
    <property type="entry name" value="Acyl-CoA N-acyltransferases (Nat)"/>
    <property type="match status" value="1"/>
</dbReference>
<comment type="caution">
    <text evidence="3">The sequence shown here is derived from an EMBL/GenBank/DDBJ whole genome shotgun (WGS) entry which is preliminary data.</text>
</comment>
<dbReference type="CDD" id="cd04301">
    <property type="entry name" value="NAT_SF"/>
    <property type="match status" value="1"/>
</dbReference>
<dbReference type="PANTHER" id="PTHR31435:SF10">
    <property type="entry name" value="BSR4717 PROTEIN"/>
    <property type="match status" value="1"/>
</dbReference>
<dbReference type="GO" id="GO:0016747">
    <property type="term" value="F:acyltransferase activity, transferring groups other than amino-acyl groups"/>
    <property type="evidence" value="ECO:0007669"/>
    <property type="project" value="InterPro"/>
</dbReference>
<proteinExistence type="predicted"/>
<reference evidence="3 4" key="1">
    <citation type="submission" date="2019-09" db="EMBL/GenBank/DDBJ databases">
        <title>Genomes of family Cryomorphaceae.</title>
        <authorList>
            <person name="Bowman J.P."/>
        </authorList>
    </citation>
    <scope>NUCLEOTIDE SEQUENCE [LARGE SCALE GENOMIC DNA]</scope>
    <source>
        <strain evidence="3 4">LMG 25704</strain>
    </source>
</reference>
<feature type="domain" description="N-acetyltransferase" evidence="2">
    <location>
        <begin position="10"/>
        <end position="96"/>
    </location>
</feature>
<evidence type="ECO:0000313" key="3">
    <source>
        <dbReference type="EMBL" id="KAB2814501.1"/>
    </source>
</evidence>
<dbReference type="InterPro" id="IPR000182">
    <property type="entry name" value="GNAT_dom"/>
</dbReference>
<dbReference type="Pfam" id="PF14542">
    <property type="entry name" value="Acetyltransf_CG"/>
    <property type="match status" value="1"/>
</dbReference>
<sequence length="98" mass="11336">MDKFKISESLSEENRGQYEIVIDGSPKAYMKFTRLERVLILHHTEVLPFLRGKGAARQLLEHAVEDARSNNLTINAICPFSRKVLEQNEAYRDVYPND</sequence>
<evidence type="ECO:0000259" key="1">
    <source>
        <dbReference type="PROSITE" id="PS51186"/>
    </source>
</evidence>
<dbReference type="EMBL" id="WBVO01000001">
    <property type="protein sequence ID" value="KAB2814501.1"/>
    <property type="molecule type" value="Genomic_DNA"/>
</dbReference>
<dbReference type="InterPro" id="IPR031165">
    <property type="entry name" value="GNAT_YJDJ"/>
</dbReference>
<dbReference type="Gene3D" id="3.40.630.30">
    <property type="match status" value="1"/>
</dbReference>
<keyword evidence="4" id="KW-1185">Reference proteome</keyword>
<protein>
    <submittedName>
        <fullName evidence="3">N-acetyltransferase</fullName>
    </submittedName>
</protein>
<dbReference type="RefSeq" id="WP_151666081.1">
    <property type="nucleotide sequence ID" value="NZ_WBVO01000001.1"/>
</dbReference>
<dbReference type="PROSITE" id="PS51186">
    <property type="entry name" value="GNAT"/>
    <property type="match status" value="1"/>
</dbReference>